<name>A0ACA9SSX2_9GLOM</name>
<accession>A0ACA9SSX2</accession>
<organism evidence="1 2">
    <name type="scientific">Racocetra persica</name>
    <dbReference type="NCBI Taxonomy" id="160502"/>
    <lineage>
        <taxon>Eukaryota</taxon>
        <taxon>Fungi</taxon>
        <taxon>Fungi incertae sedis</taxon>
        <taxon>Mucoromycota</taxon>
        <taxon>Glomeromycotina</taxon>
        <taxon>Glomeromycetes</taxon>
        <taxon>Diversisporales</taxon>
        <taxon>Gigasporaceae</taxon>
        <taxon>Racocetra</taxon>
    </lineage>
</organism>
<evidence type="ECO:0000313" key="1">
    <source>
        <dbReference type="EMBL" id="CAG8846888.1"/>
    </source>
</evidence>
<feature type="non-terminal residue" evidence="1">
    <location>
        <position position="41"/>
    </location>
</feature>
<gene>
    <name evidence="1" type="ORF">RPERSI_LOCUS34366</name>
</gene>
<reference evidence="1" key="1">
    <citation type="submission" date="2021-06" db="EMBL/GenBank/DDBJ databases">
        <authorList>
            <person name="Kallberg Y."/>
            <person name="Tangrot J."/>
            <person name="Rosling A."/>
        </authorList>
    </citation>
    <scope>NUCLEOTIDE SEQUENCE</scope>
    <source>
        <strain evidence="1">MA461A</strain>
    </source>
</reference>
<feature type="non-terminal residue" evidence="1">
    <location>
        <position position="1"/>
    </location>
</feature>
<evidence type="ECO:0000313" key="2">
    <source>
        <dbReference type="Proteomes" id="UP000789920"/>
    </source>
</evidence>
<keyword evidence="2" id="KW-1185">Reference proteome</keyword>
<dbReference type="EMBL" id="CAJVQC010153318">
    <property type="protein sequence ID" value="CAG8846888.1"/>
    <property type="molecule type" value="Genomic_DNA"/>
</dbReference>
<sequence>LCWGIELTHEGDRLKKHAEQFEQDVASLKGGISQALTHKMT</sequence>
<dbReference type="Proteomes" id="UP000789920">
    <property type="component" value="Unassembled WGS sequence"/>
</dbReference>
<comment type="caution">
    <text evidence="1">The sequence shown here is derived from an EMBL/GenBank/DDBJ whole genome shotgun (WGS) entry which is preliminary data.</text>
</comment>
<proteinExistence type="predicted"/>
<protein>
    <submittedName>
        <fullName evidence="1">24957_t:CDS:1</fullName>
    </submittedName>
</protein>